<dbReference type="Proteomes" id="UP000053593">
    <property type="component" value="Unassembled WGS sequence"/>
</dbReference>
<dbReference type="EMBL" id="KN834774">
    <property type="protein sequence ID" value="KIK60575.1"/>
    <property type="molecule type" value="Genomic_DNA"/>
</dbReference>
<proteinExistence type="predicted"/>
<gene>
    <name evidence="2" type="ORF">GYMLUDRAFT_59355</name>
</gene>
<feature type="compositionally biased region" description="Basic and acidic residues" evidence="1">
    <location>
        <begin position="11"/>
        <end position="21"/>
    </location>
</feature>
<protein>
    <submittedName>
        <fullName evidence="2">Unplaced genomic scaffold GYMLUscaffold_26, whole genome shotgun sequence</fullName>
    </submittedName>
</protein>
<evidence type="ECO:0000256" key="1">
    <source>
        <dbReference type="SAM" id="MobiDB-lite"/>
    </source>
</evidence>
<feature type="region of interest" description="Disordered" evidence="1">
    <location>
        <begin position="1"/>
        <end position="21"/>
    </location>
</feature>
<organism evidence="2 3">
    <name type="scientific">Collybiopsis luxurians FD-317 M1</name>
    <dbReference type="NCBI Taxonomy" id="944289"/>
    <lineage>
        <taxon>Eukaryota</taxon>
        <taxon>Fungi</taxon>
        <taxon>Dikarya</taxon>
        <taxon>Basidiomycota</taxon>
        <taxon>Agaricomycotina</taxon>
        <taxon>Agaricomycetes</taxon>
        <taxon>Agaricomycetidae</taxon>
        <taxon>Agaricales</taxon>
        <taxon>Marasmiineae</taxon>
        <taxon>Omphalotaceae</taxon>
        <taxon>Collybiopsis</taxon>
        <taxon>Collybiopsis luxurians</taxon>
    </lineage>
</organism>
<accession>A0A0D0BA67</accession>
<evidence type="ECO:0000313" key="2">
    <source>
        <dbReference type="EMBL" id="KIK60575.1"/>
    </source>
</evidence>
<sequence length="817" mass="90422">MSPLKSSHLNKCKDPPSKDEYNEIESLGEDELDEESVHISISLFVKEMVDLHIGQADTLAENKTSVDHLQELGLDQSPTVTENCELIDRALTFHQPSCMGANSTDPIPSSSSAVPLTSTPPHPPTKLSTIRLKVPSKALLSNGIPNSVNHAGDPMSDSFPAGAFPMVTSSSAPCSAVCSPGVGSLPSTPVFGVPSFPLGFHLNQDTPGVYKDPKKMSNMAVQTASPLLPLSSPAHSKAAVTLPRDLPSDVGAVQCMYANLFDSFQCIQGECWAGHAIVEDMCTQFETLCAENQHAVAACVLAEQDHDELQVQLHHVLSSNVEQAALVNSQGKELSHKMAEVESLCQELKGLGSLSPALKAFQDYFQDWSVFQDAVEAFENEHHHYDLLHRDYDQLDSELHELQDCLLHQETEVGHCGQLLDKTALKLCGVIQEQDHFQTYMKMFDATTKSKYNIVKNKLCIVSNLVCKLSCLDVPEFLSSLAVYLSNDLYTALNWMHEIANSNNDDIASLCSFVDTLVQKFQELFLQSTHIAFWIMCSLQQGHEGPGMWLIAINPSYLLSLPPYHKAFSLIPFAEFTLPKLIYHLLFHPPLLKLKENGQIANIPSFLVNLHCSVDLAEQQVHPLFPELTLSLCPKSSTESLPQEHFSGIATIPLPLSFIEVSPESPSICFSSPNPQYLLNQEQRDVIRPRTQDVFLILNNPGAKSICEEREAELDDVDVEGMEGEELIGVRKAMEGVKGPAVVDVKTEYSYNSIFDCPSTNPSLCHTPEFLISYELVLQEEMQGPLLVCEQYDLDINGMDYDWDFRHFTGCLYLLVS</sequence>
<dbReference type="AlphaFoldDB" id="A0A0D0BA67"/>
<reference evidence="2 3" key="1">
    <citation type="submission" date="2014-04" db="EMBL/GenBank/DDBJ databases">
        <title>Evolutionary Origins and Diversification of the Mycorrhizal Mutualists.</title>
        <authorList>
            <consortium name="DOE Joint Genome Institute"/>
            <consortium name="Mycorrhizal Genomics Consortium"/>
            <person name="Kohler A."/>
            <person name="Kuo A."/>
            <person name="Nagy L.G."/>
            <person name="Floudas D."/>
            <person name="Copeland A."/>
            <person name="Barry K.W."/>
            <person name="Cichocki N."/>
            <person name="Veneault-Fourrey C."/>
            <person name="LaButti K."/>
            <person name="Lindquist E.A."/>
            <person name="Lipzen A."/>
            <person name="Lundell T."/>
            <person name="Morin E."/>
            <person name="Murat C."/>
            <person name="Riley R."/>
            <person name="Ohm R."/>
            <person name="Sun H."/>
            <person name="Tunlid A."/>
            <person name="Henrissat B."/>
            <person name="Grigoriev I.V."/>
            <person name="Hibbett D.S."/>
            <person name="Martin F."/>
        </authorList>
    </citation>
    <scope>NUCLEOTIDE SEQUENCE [LARGE SCALE GENOMIC DNA]</scope>
    <source>
        <strain evidence="2 3">FD-317 M1</strain>
    </source>
</reference>
<name>A0A0D0BA67_9AGAR</name>
<evidence type="ECO:0000313" key="3">
    <source>
        <dbReference type="Proteomes" id="UP000053593"/>
    </source>
</evidence>
<feature type="region of interest" description="Disordered" evidence="1">
    <location>
        <begin position="101"/>
        <end position="128"/>
    </location>
</feature>
<dbReference type="HOGENOM" id="CLU_345837_0_0_1"/>
<keyword evidence="3" id="KW-1185">Reference proteome</keyword>
<feature type="compositionally biased region" description="Polar residues" evidence="1">
    <location>
        <begin position="101"/>
        <end position="117"/>
    </location>
</feature>